<dbReference type="Gene3D" id="1.10.287.950">
    <property type="entry name" value="Methyl-accepting chemotaxis protein"/>
    <property type="match status" value="1"/>
</dbReference>
<feature type="transmembrane region" description="Helical" evidence="3">
    <location>
        <begin position="6"/>
        <end position="23"/>
    </location>
</feature>
<keyword evidence="3" id="KW-1133">Transmembrane helix</keyword>
<evidence type="ECO:0000256" key="3">
    <source>
        <dbReference type="SAM" id="Phobius"/>
    </source>
</evidence>
<organism evidence="5 6">
    <name type="scientific">Sphaerotilus mobilis</name>
    <dbReference type="NCBI Taxonomy" id="47994"/>
    <lineage>
        <taxon>Bacteria</taxon>
        <taxon>Pseudomonadati</taxon>
        <taxon>Pseudomonadota</taxon>
        <taxon>Betaproteobacteria</taxon>
        <taxon>Burkholderiales</taxon>
        <taxon>Sphaerotilaceae</taxon>
        <taxon>Sphaerotilus</taxon>
    </lineage>
</organism>
<keyword evidence="1 2" id="KW-0807">Transducer</keyword>
<evidence type="ECO:0000256" key="2">
    <source>
        <dbReference type="PROSITE-ProRule" id="PRU00284"/>
    </source>
</evidence>
<dbReference type="SUPFAM" id="SSF58104">
    <property type="entry name" value="Methyl-accepting chemotaxis protein (MCP) signaling domain"/>
    <property type="match status" value="1"/>
</dbReference>
<dbReference type="GO" id="GO:0007165">
    <property type="term" value="P:signal transduction"/>
    <property type="evidence" value="ECO:0007669"/>
    <property type="project" value="UniProtKB-KW"/>
</dbReference>
<feature type="domain" description="Methyl-accepting transducer" evidence="4">
    <location>
        <begin position="50"/>
        <end position="286"/>
    </location>
</feature>
<dbReference type="AlphaFoldDB" id="A0A4Q7LHW1"/>
<dbReference type="EMBL" id="SGWV01000010">
    <property type="protein sequence ID" value="RZS52939.1"/>
    <property type="molecule type" value="Genomic_DNA"/>
</dbReference>
<evidence type="ECO:0000259" key="4">
    <source>
        <dbReference type="PROSITE" id="PS50111"/>
    </source>
</evidence>
<protein>
    <submittedName>
        <fullName evidence="5">Methyl-accepting chemotaxis protein</fullName>
    </submittedName>
</protein>
<dbReference type="RefSeq" id="WP_130482423.1">
    <property type="nucleotide sequence ID" value="NZ_SGWV01000010.1"/>
</dbReference>
<dbReference type="PROSITE" id="PS50111">
    <property type="entry name" value="CHEMOTAXIS_TRANSDUC_2"/>
    <property type="match status" value="1"/>
</dbReference>
<keyword evidence="3" id="KW-0472">Membrane</keyword>
<keyword evidence="6" id="KW-1185">Reference proteome</keyword>
<reference evidence="5 6" key="1">
    <citation type="submission" date="2019-02" db="EMBL/GenBank/DDBJ databases">
        <title>Genomic Encyclopedia of Type Strains, Phase IV (KMG-IV): sequencing the most valuable type-strain genomes for metagenomic binning, comparative biology and taxonomic classification.</title>
        <authorList>
            <person name="Goeker M."/>
        </authorList>
    </citation>
    <scope>NUCLEOTIDE SEQUENCE [LARGE SCALE GENOMIC DNA]</scope>
    <source>
        <strain evidence="5 6">DSM 10617</strain>
    </source>
</reference>
<dbReference type="PANTHER" id="PTHR32089:SF112">
    <property type="entry name" value="LYSOZYME-LIKE PROTEIN-RELATED"/>
    <property type="match status" value="1"/>
</dbReference>
<dbReference type="Pfam" id="PF00015">
    <property type="entry name" value="MCPsignal"/>
    <property type="match status" value="1"/>
</dbReference>
<dbReference type="SMART" id="SM00283">
    <property type="entry name" value="MA"/>
    <property type="match status" value="1"/>
</dbReference>
<accession>A0A4Q7LHW1</accession>
<dbReference type="InterPro" id="IPR004089">
    <property type="entry name" value="MCPsignal_dom"/>
</dbReference>
<evidence type="ECO:0000313" key="5">
    <source>
        <dbReference type="EMBL" id="RZS52939.1"/>
    </source>
</evidence>
<dbReference type="OrthoDB" id="3288815at2"/>
<dbReference type="PANTHER" id="PTHR32089">
    <property type="entry name" value="METHYL-ACCEPTING CHEMOTAXIS PROTEIN MCPB"/>
    <property type="match status" value="1"/>
</dbReference>
<gene>
    <name evidence="5" type="ORF">EV685_2561</name>
</gene>
<evidence type="ECO:0000256" key="1">
    <source>
        <dbReference type="ARBA" id="ARBA00023224"/>
    </source>
</evidence>
<dbReference type="Proteomes" id="UP000293433">
    <property type="component" value="Unassembled WGS sequence"/>
</dbReference>
<comment type="caution">
    <text evidence="5">The sequence shown here is derived from an EMBL/GenBank/DDBJ whole genome shotgun (WGS) entry which is preliminary data.</text>
</comment>
<sequence length="354" mass="38766">MQPSSFIVWPALFALGWLSAVLLQRWRARRAPAEAAGPMSAGTALSAQEAAHRIEAATQLWTQHIESVQTQMREATERLIGGFRVILDQLDDITPVSAEPVDGSDLVLRVNMLSQCDRELRDLIGSFGAFIASRDELLGTVRSLDRASSGLRDMAEDVDGLARQTNLLSINAAIEAARAGPAGRGFSVVAAEVRRLSTASGETGRRIGEQVRVFGDQVQRTLTQATEQVREDQTLIQRSEQTVTRVIERVDHTVEVLNARTLDLSRRSEDVRVQVEQLLIAFQFQDRVQQILDQITQSMSATRACLLEAAETGRLPPAEDWDALLAAGYTTAEQKDLSLDPTQATQASGGAVFF</sequence>
<dbReference type="GO" id="GO:0016020">
    <property type="term" value="C:membrane"/>
    <property type="evidence" value="ECO:0007669"/>
    <property type="project" value="InterPro"/>
</dbReference>
<proteinExistence type="predicted"/>
<evidence type="ECO:0000313" key="6">
    <source>
        <dbReference type="Proteomes" id="UP000293433"/>
    </source>
</evidence>
<name>A0A4Q7LHW1_9BURK</name>
<keyword evidence="3" id="KW-0812">Transmembrane</keyword>